<feature type="binding site" evidence="9">
    <location>
        <begin position="165"/>
        <end position="172"/>
    </location>
    <ligand>
        <name>ATP</name>
        <dbReference type="ChEBI" id="CHEBI:30616"/>
    </ligand>
</feature>
<dbReference type="RefSeq" id="WP_407030466.1">
    <property type="nucleotide sequence ID" value="NZ_JAQGEF010000004.1"/>
</dbReference>
<evidence type="ECO:0000256" key="9">
    <source>
        <dbReference type="PROSITE-ProRule" id="PRU00560"/>
    </source>
</evidence>
<sequence length="875" mass="102128">MKNTVIWLGILFFPLGIYLLYKWKKKRDAVKEENQRQETTIYVNTILPEVSNANYRFENLLNYESGYFNNNKLKEWQLDVGPIYSKLATQKVDVLHIESDIVSVIDTLKTNYEQGEKIRTERNEAFMQHELKECDHLFSNIDNASLDEQQRLAIVRDEDNNLVIAGAGSGKTTTVAGKVTYLIERLKVLPDEILLITFTKKASDEMKERIKQKMGINLEVNTFHSFGRKIIGNVTKNMPSVIEDKEYSKYIRKIFGDLMVDTKYLNNVIKFLTEYKLEEKDNKEFEDHGEYIEYIKDNEIKSYKTIEKTINGRTTLLREVCKSLEEVKIANYLFLNGVKYKYEEPYQHSTSDSIYAQYKPDFYLPDYDIYIEHFGLIDKENNVPSWFAPSGTMTAKEKYNADIEWKRNKHKEHETCLVETYSYENREDVLLENLKEKLEKHKVIFKPRSAEEVWDLLNDVAKEDVSAFDTLINTFLTLFKSGNIDIGSLNAQVEKMKVRRIRKRNFLFISIFEPILNEYNAYLRENNLIDFSDMINEATRYIKNHQFNNTFKYIIIDEFQDTSIGRFSLIKALLDNNKCCKLFAVGDDWQSIYRFAGSDISLFTEFESYFGKTALSKIETTYRFSKAMIDLSSEFILANPNQTPKSLRPFTVSAIEPIEILYSNSHTNDDPLPLIEALTKINAENAERKGKVKIIALSRYNHFINLYKNRRDLFSVVYNPVEKNEVITYLPMPHLSVEFLTVHRSKGLQADYTILLHCVSGKNGFPSEQADDPLLNLLLSKADQFPNGEERRLFYVALTRAKKKTFITTSVSNKSKFVREIDPNDTVITNPRCPKCKRGEKVRNEGINKYGRPYIRYTCSNWNFDCDYVEWGKVG</sequence>
<evidence type="ECO:0000313" key="13">
    <source>
        <dbReference type="Proteomes" id="UP001210231"/>
    </source>
</evidence>
<dbReference type="Pfam" id="PF00580">
    <property type="entry name" value="UvrD-helicase"/>
    <property type="match status" value="1"/>
</dbReference>
<dbReference type="EMBL" id="JAQGEF010000004">
    <property type="protein sequence ID" value="MDA3614140.1"/>
    <property type="molecule type" value="Genomic_DNA"/>
</dbReference>
<dbReference type="Gene3D" id="3.40.50.300">
    <property type="entry name" value="P-loop containing nucleotide triphosphate hydrolases"/>
    <property type="match status" value="3"/>
</dbReference>
<dbReference type="PROSITE" id="PS51198">
    <property type="entry name" value="UVRD_HELICASE_ATP_BIND"/>
    <property type="match status" value="1"/>
</dbReference>
<evidence type="ECO:0000256" key="5">
    <source>
        <dbReference type="ARBA" id="ARBA00023235"/>
    </source>
</evidence>
<dbReference type="InterPro" id="IPR014017">
    <property type="entry name" value="DNA_helicase_UvrD-like_C"/>
</dbReference>
<accession>A0ABT4UH21</accession>
<dbReference type="EC" id="5.6.2.4" evidence="7"/>
<evidence type="ECO:0000259" key="11">
    <source>
        <dbReference type="PROSITE" id="PS51198"/>
    </source>
</evidence>
<keyword evidence="10" id="KW-1133">Transmembrane helix</keyword>
<keyword evidence="4 9" id="KW-0067">ATP-binding</keyword>
<protein>
    <recommendedName>
        <fullName evidence="7">DNA 3'-5' helicase</fullName>
        <ecNumber evidence="7">5.6.2.4</ecNumber>
    </recommendedName>
</protein>
<name>A0ABT4UH21_9BACT</name>
<dbReference type="SUPFAM" id="SSF52540">
    <property type="entry name" value="P-loop containing nucleoside triphosphate hydrolases"/>
    <property type="match status" value="1"/>
</dbReference>
<evidence type="ECO:0000256" key="1">
    <source>
        <dbReference type="ARBA" id="ARBA00022741"/>
    </source>
</evidence>
<feature type="transmembrane region" description="Helical" evidence="10">
    <location>
        <begin position="6"/>
        <end position="21"/>
    </location>
</feature>
<dbReference type="InterPro" id="IPR000212">
    <property type="entry name" value="DNA_helicase_UvrD/REP"/>
</dbReference>
<dbReference type="PANTHER" id="PTHR11070">
    <property type="entry name" value="UVRD / RECB / PCRA DNA HELICASE FAMILY MEMBER"/>
    <property type="match status" value="1"/>
</dbReference>
<evidence type="ECO:0000256" key="10">
    <source>
        <dbReference type="SAM" id="Phobius"/>
    </source>
</evidence>
<organism evidence="12 13">
    <name type="scientific">Polluticaenibacter yanchengensis</name>
    <dbReference type="NCBI Taxonomy" id="3014562"/>
    <lineage>
        <taxon>Bacteria</taxon>
        <taxon>Pseudomonadati</taxon>
        <taxon>Bacteroidota</taxon>
        <taxon>Chitinophagia</taxon>
        <taxon>Chitinophagales</taxon>
        <taxon>Chitinophagaceae</taxon>
        <taxon>Polluticaenibacter</taxon>
    </lineage>
</organism>
<keyword evidence="5" id="KW-0413">Isomerase</keyword>
<feature type="domain" description="UvrD-like helicase ATP-binding" evidence="11">
    <location>
        <begin position="144"/>
        <end position="625"/>
    </location>
</feature>
<evidence type="ECO:0000313" key="12">
    <source>
        <dbReference type="EMBL" id="MDA3614140.1"/>
    </source>
</evidence>
<evidence type="ECO:0000256" key="6">
    <source>
        <dbReference type="ARBA" id="ARBA00034617"/>
    </source>
</evidence>
<evidence type="ECO:0000256" key="3">
    <source>
        <dbReference type="ARBA" id="ARBA00022806"/>
    </source>
</evidence>
<dbReference type="PANTHER" id="PTHR11070:SF63">
    <property type="entry name" value="DNA HELICASE IV"/>
    <property type="match status" value="1"/>
</dbReference>
<comment type="catalytic activity">
    <reaction evidence="6">
        <text>Couples ATP hydrolysis with the unwinding of duplex DNA by translocating in the 3'-5' direction.</text>
        <dbReference type="EC" id="5.6.2.4"/>
    </reaction>
</comment>
<keyword evidence="2 9" id="KW-0378">Hydrolase</keyword>
<keyword evidence="13" id="KW-1185">Reference proteome</keyword>
<proteinExistence type="predicted"/>
<keyword evidence="10" id="KW-0472">Membrane</keyword>
<dbReference type="InterPro" id="IPR014016">
    <property type="entry name" value="UvrD-like_ATP-bd"/>
</dbReference>
<dbReference type="Proteomes" id="UP001210231">
    <property type="component" value="Unassembled WGS sequence"/>
</dbReference>
<comment type="caution">
    <text evidence="12">The sequence shown here is derived from an EMBL/GenBank/DDBJ whole genome shotgun (WGS) entry which is preliminary data.</text>
</comment>
<comment type="catalytic activity">
    <reaction evidence="8">
        <text>ATP + H2O = ADP + phosphate + H(+)</text>
        <dbReference type="Rhea" id="RHEA:13065"/>
        <dbReference type="ChEBI" id="CHEBI:15377"/>
        <dbReference type="ChEBI" id="CHEBI:15378"/>
        <dbReference type="ChEBI" id="CHEBI:30616"/>
        <dbReference type="ChEBI" id="CHEBI:43474"/>
        <dbReference type="ChEBI" id="CHEBI:456216"/>
        <dbReference type="EC" id="5.6.2.4"/>
    </reaction>
</comment>
<keyword evidence="1 9" id="KW-0547">Nucleotide-binding</keyword>
<evidence type="ECO:0000256" key="8">
    <source>
        <dbReference type="ARBA" id="ARBA00048988"/>
    </source>
</evidence>
<gene>
    <name evidence="12" type="ORF">O3P16_04935</name>
</gene>
<keyword evidence="10" id="KW-0812">Transmembrane</keyword>
<evidence type="ECO:0000256" key="7">
    <source>
        <dbReference type="ARBA" id="ARBA00034808"/>
    </source>
</evidence>
<dbReference type="InterPro" id="IPR027417">
    <property type="entry name" value="P-loop_NTPase"/>
</dbReference>
<reference evidence="12 13" key="1">
    <citation type="submission" date="2022-12" db="EMBL/GenBank/DDBJ databases">
        <title>Chitinophagaceae gen. sp. nov., a new member of the family Chitinophagaceae, isolated from soil in a chemical factory.</title>
        <authorList>
            <person name="Ke Z."/>
        </authorList>
    </citation>
    <scope>NUCLEOTIDE SEQUENCE [LARGE SCALE GENOMIC DNA]</scope>
    <source>
        <strain evidence="12 13">LY-5</strain>
    </source>
</reference>
<dbReference type="Pfam" id="PF13361">
    <property type="entry name" value="UvrD_C"/>
    <property type="match status" value="1"/>
</dbReference>
<keyword evidence="3 9" id="KW-0347">Helicase</keyword>
<evidence type="ECO:0000256" key="2">
    <source>
        <dbReference type="ARBA" id="ARBA00022801"/>
    </source>
</evidence>
<evidence type="ECO:0000256" key="4">
    <source>
        <dbReference type="ARBA" id="ARBA00022840"/>
    </source>
</evidence>